<dbReference type="EMBL" id="JASJOS010000006">
    <property type="protein sequence ID" value="MDJ1481867.1"/>
    <property type="molecule type" value="Genomic_DNA"/>
</dbReference>
<dbReference type="Proteomes" id="UP001241110">
    <property type="component" value="Unassembled WGS sequence"/>
</dbReference>
<gene>
    <name evidence="1" type="ORF">QNI16_15305</name>
</gene>
<dbReference type="Pfam" id="PF10902">
    <property type="entry name" value="WYL_2"/>
    <property type="match status" value="1"/>
</dbReference>
<proteinExistence type="predicted"/>
<sequence>MKALAHFRVLVMQKAWNLVKEEGISLSQALKDAWALVRLQALKALMKLGAVLVTFRKVNGEITTRKATRNMDLVPAEKHPKYGSRESEYIWTLPFFSLTDNAWRSLKSENLISFSIL</sequence>
<comment type="caution">
    <text evidence="1">The sequence shown here is derived from an EMBL/GenBank/DDBJ whole genome shotgun (WGS) entry which is preliminary data.</text>
</comment>
<dbReference type="AlphaFoldDB" id="A0AAE3QM43"/>
<evidence type="ECO:0000313" key="1">
    <source>
        <dbReference type="EMBL" id="MDJ1481867.1"/>
    </source>
</evidence>
<dbReference type="InterPro" id="IPR024401">
    <property type="entry name" value="WYL_prot"/>
</dbReference>
<evidence type="ECO:0000313" key="2">
    <source>
        <dbReference type="Proteomes" id="UP001241110"/>
    </source>
</evidence>
<dbReference type="RefSeq" id="WP_313980234.1">
    <property type="nucleotide sequence ID" value="NZ_JASJOS010000006.1"/>
</dbReference>
<name>A0AAE3QM43_9BACT</name>
<reference evidence="1" key="1">
    <citation type="submission" date="2023-05" db="EMBL/GenBank/DDBJ databases">
        <authorList>
            <person name="Zhang X."/>
        </authorList>
    </citation>
    <scope>NUCLEOTIDE SEQUENCE</scope>
    <source>
        <strain evidence="1">YF14B1</strain>
    </source>
</reference>
<protein>
    <submittedName>
        <fullName evidence="1">SH3 beta-barrel fold-containing protein</fullName>
    </submittedName>
</protein>
<accession>A0AAE3QM43</accession>
<organism evidence="1 2">
    <name type="scientific">Xanthocytophaga flava</name>
    <dbReference type="NCBI Taxonomy" id="3048013"/>
    <lineage>
        <taxon>Bacteria</taxon>
        <taxon>Pseudomonadati</taxon>
        <taxon>Bacteroidota</taxon>
        <taxon>Cytophagia</taxon>
        <taxon>Cytophagales</taxon>
        <taxon>Rhodocytophagaceae</taxon>
        <taxon>Xanthocytophaga</taxon>
    </lineage>
</organism>